<dbReference type="AlphaFoldDB" id="A0A9P6EBQ0"/>
<evidence type="ECO:0000313" key="2">
    <source>
        <dbReference type="EMBL" id="KAF9526161.1"/>
    </source>
</evidence>
<dbReference type="Proteomes" id="UP000807306">
    <property type="component" value="Unassembled WGS sequence"/>
</dbReference>
<feature type="domain" description="Protein kinase" evidence="1">
    <location>
        <begin position="249"/>
        <end position="486"/>
    </location>
</feature>
<dbReference type="PROSITE" id="PS50011">
    <property type="entry name" value="PROTEIN_KINASE_DOM"/>
    <property type="match status" value="1"/>
</dbReference>
<dbReference type="SMART" id="SM00220">
    <property type="entry name" value="S_TKc"/>
    <property type="match status" value="1"/>
</dbReference>
<dbReference type="InterPro" id="IPR011009">
    <property type="entry name" value="Kinase-like_dom_sf"/>
</dbReference>
<keyword evidence="2" id="KW-0808">Transferase</keyword>
<organism evidence="2 3">
    <name type="scientific">Crepidotus variabilis</name>
    <dbReference type="NCBI Taxonomy" id="179855"/>
    <lineage>
        <taxon>Eukaryota</taxon>
        <taxon>Fungi</taxon>
        <taxon>Dikarya</taxon>
        <taxon>Basidiomycota</taxon>
        <taxon>Agaricomycotina</taxon>
        <taxon>Agaricomycetes</taxon>
        <taxon>Agaricomycetidae</taxon>
        <taxon>Agaricales</taxon>
        <taxon>Agaricineae</taxon>
        <taxon>Crepidotaceae</taxon>
        <taxon>Crepidotus</taxon>
    </lineage>
</organism>
<gene>
    <name evidence="2" type="ORF">CPB83DRAFT_501983</name>
</gene>
<dbReference type="GO" id="GO:0004674">
    <property type="term" value="F:protein serine/threonine kinase activity"/>
    <property type="evidence" value="ECO:0007669"/>
    <property type="project" value="TreeGrafter"/>
</dbReference>
<dbReference type="InterPro" id="IPR051681">
    <property type="entry name" value="Ser/Thr_Kinases-Pseudokinases"/>
</dbReference>
<dbReference type="InterPro" id="IPR000719">
    <property type="entry name" value="Prot_kinase_dom"/>
</dbReference>
<dbReference type="Gene3D" id="1.10.510.10">
    <property type="entry name" value="Transferase(Phosphotransferase) domain 1"/>
    <property type="match status" value="1"/>
</dbReference>
<name>A0A9P6EBQ0_9AGAR</name>
<proteinExistence type="predicted"/>
<dbReference type="InterPro" id="IPR008271">
    <property type="entry name" value="Ser/Thr_kinase_AS"/>
</dbReference>
<dbReference type="OrthoDB" id="346907at2759"/>
<comment type="caution">
    <text evidence="2">The sequence shown here is derived from an EMBL/GenBank/DDBJ whole genome shotgun (WGS) entry which is preliminary data.</text>
</comment>
<sequence>MVVDELCSTSQHTARSRVFNSLSKFSNVQIVILWLTLTPIIQEMDSELLSPFSLPDPTAYLKLVKKQLSSSRSMLGMRIAGPSLDDWNRLRRLKNGDSKARSLILRIAQKLENHPRLLYGVNCLTRRYRLECSTTAATVKHFVLVDQESNHSRVYSFTNHTLSVSLTSRSMQKDDFDWEGTIRAGSGASPDGEWLACVAQILQEIINSSQIERSCRQIARTRLHRLAKAGFLPLSSFIHFVESEIPHFDSMIEYSTSGGFCDAHKISVNKMPVCFRVLRQWESSDSGKAVYKQFCRELSVWQQLSHPNILPLIGATTEAFPNRYCFLVPWLSNGSITSYLKTHPDHNRYTSICNIVDGLNYLHSLSPPVGHKDLKGDNVLVRDDLVCVITDFGLASVLDTQRTTTAGRDCRPRDVYSLGCTIYEILTGEPPSYIWHSVIKEQCPLLPPPMTPDWGEEIRQLWDLVAECINIDPSKRPTIRASRFYLRLIQNDEQTPPEHIVNLIKKCVKGGYWGDAERLLNSIFNHSKGVGSKRRDTLHTLINAGMRSRSRGSVSRGESRCWPPGVPTSYSTNPDLKHPIPFYAFRTILPQSSPFSL</sequence>
<keyword evidence="3" id="KW-1185">Reference proteome</keyword>
<protein>
    <submittedName>
        <fullName evidence="2">Kinase-like domain-containing protein</fullName>
    </submittedName>
</protein>
<accession>A0A9P6EBQ0</accession>
<evidence type="ECO:0000313" key="3">
    <source>
        <dbReference type="Proteomes" id="UP000807306"/>
    </source>
</evidence>
<evidence type="ECO:0000259" key="1">
    <source>
        <dbReference type="PROSITE" id="PS50011"/>
    </source>
</evidence>
<dbReference type="PANTHER" id="PTHR44329">
    <property type="entry name" value="SERINE/THREONINE-PROTEIN KINASE TNNI3K-RELATED"/>
    <property type="match status" value="1"/>
</dbReference>
<dbReference type="Pfam" id="PF00069">
    <property type="entry name" value="Pkinase"/>
    <property type="match status" value="1"/>
</dbReference>
<dbReference type="SUPFAM" id="SSF56112">
    <property type="entry name" value="Protein kinase-like (PK-like)"/>
    <property type="match status" value="1"/>
</dbReference>
<dbReference type="PANTHER" id="PTHR44329:SF214">
    <property type="entry name" value="PROTEIN KINASE DOMAIN-CONTAINING PROTEIN"/>
    <property type="match status" value="1"/>
</dbReference>
<dbReference type="PROSITE" id="PS00108">
    <property type="entry name" value="PROTEIN_KINASE_ST"/>
    <property type="match status" value="1"/>
</dbReference>
<dbReference type="GO" id="GO:0005524">
    <property type="term" value="F:ATP binding"/>
    <property type="evidence" value="ECO:0007669"/>
    <property type="project" value="InterPro"/>
</dbReference>
<dbReference type="EMBL" id="MU157875">
    <property type="protein sequence ID" value="KAF9526161.1"/>
    <property type="molecule type" value="Genomic_DNA"/>
</dbReference>
<keyword evidence="2" id="KW-0418">Kinase</keyword>
<reference evidence="2" key="1">
    <citation type="submission" date="2020-11" db="EMBL/GenBank/DDBJ databases">
        <authorList>
            <consortium name="DOE Joint Genome Institute"/>
            <person name="Ahrendt S."/>
            <person name="Riley R."/>
            <person name="Andreopoulos W."/>
            <person name="Labutti K."/>
            <person name="Pangilinan J."/>
            <person name="Ruiz-Duenas F.J."/>
            <person name="Barrasa J.M."/>
            <person name="Sanchez-Garcia M."/>
            <person name="Camarero S."/>
            <person name="Miyauchi S."/>
            <person name="Serrano A."/>
            <person name="Linde D."/>
            <person name="Babiker R."/>
            <person name="Drula E."/>
            <person name="Ayuso-Fernandez I."/>
            <person name="Pacheco R."/>
            <person name="Padilla G."/>
            <person name="Ferreira P."/>
            <person name="Barriuso J."/>
            <person name="Kellner H."/>
            <person name="Castanera R."/>
            <person name="Alfaro M."/>
            <person name="Ramirez L."/>
            <person name="Pisabarro A.G."/>
            <person name="Kuo A."/>
            <person name="Tritt A."/>
            <person name="Lipzen A."/>
            <person name="He G."/>
            <person name="Yan M."/>
            <person name="Ng V."/>
            <person name="Cullen D."/>
            <person name="Martin F."/>
            <person name="Rosso M.-N."/>
            <person name="Henrissat B."/>
            <person name="Hibbett D."/>
            <person name="Martinez A.T."/>
            <person name="Grigoriev I.V."/>
        </authorList>
    </citation>
    <scope>NUCLEOTIDE SEQUENCE</scope>
    <source>
        <strain evidence="2">CBS 506.95</strain>
    </source>
</reference>